<comment type="caution">
    <text evidence="1">The sequence shown here is derived from an EMBL/GenBank/DDBJ whole genome shotgun (WGS) entry which is preliminary data.</text>
</comment>
<organism evidence="1 2">
    <name type="scientific">Brassica cretica</name>
    <name type="common">Mustard</name>
    <dbReference type="NCBI Taxonomy" id="69181"/>
    <lineage>
        <taxon>Eukaryota</taxon>
        <taxon>Viridiplantae</taxon>
        <taxon>Streptophyta</taxon>
        <taxon>Embryophyta</taxon>
        <taxon>Tracheophyta</taxon>
        <taxon>Spermatophyta</taxon>
        <taxon>Magnoliopsida</taxon>
        <taxon>eudicotyledons</taxon>
        <taxon>Gunneridae</taxon>
        <taxon>Pentapetalae</taxon>
        <taxon>rosids</taxon>
        <taxon>malvids</taxon>
        <taxon>Brassicales</taxon>
        <taxon>Brassicaceae</taxon>
        <taxon>Brassiceae</taxon>
        <taxon>Brassica</taxon>
    </lineage>
</organism>
<proteinExistence type="predicted"/>
<gene>
    <name evidence="1" type="ORF">DY000_02003626</name>
</gene>
<accession>A0ABQ7CK74</accession>
<dbReference type="Proteomes" id="UP000266723">
    <property type="component" value="Unassembled WGS sequence"/>
</dbReference>
<dbReference type="EMBL" id="QGKV02000832">
    <property type="protein sequence ID" value="KAF3552120.1"/>
    <property type="molecule type" value="Genomic_DNA"/>
</dbReference>
<sequence length="166" mass="18797">MFVFGEEQVGIRITEDQNSSCISKIINALEEEEIAFNRASTFGKLLAIARETPILGLFWAFPYIQAIEGFEKARNMIRTTSQEEEHEEYLLQDDKEDVQVDNLVKCIEEGFSFSNSRFTGGATKADVIRMRDEAKKENITCKTASANPKQHVSHVIDTNNNISKLC</sequence>
<protein>
    <submittedName>
        <fullName evidence="1">Uncharacterized protein</fullName>
    </submittedName>
</protein>
<evidence type="ECO:0000313" key="2">
    <source>
        <dbReference type="Proteomes" id="UP000266723"/>
    </source>
</evidence>
<evidence type="ECO:0000313" key="1">
    <source>
        <dbReference type="EMBL" id="KAF3552120.1"/>
    </source>
</evidence>
<keyword evidence="2" id="KW-1185">Reference proteome</keyword>
<name>A0ABQ7CK74_BRACR</name>
<reference evidence="1 2" key="1">
    <citation type="journal article" date="2020" name="BMC Genomics">
        <title>Intraspecific diversification of the crop wild relative Brassica cretica Lam. using demographic model selection.</title>
        <authorList>
            <person name="Kioukis A."/>
            <person name="Michalopoulou V.A."/>
            <person name="Briers L."/>
            <person name="Pirintsos S."/>
            <person name="Studholme D.J."/>
            <person name="Pavlidis P."/>
            <person name="Sarris P.F."/>
        </authorList>
    </citation>
    <scope>NUCLEOTIDE SEQUENCE [LARGE SCALE GENOMIC DNA]</scope>
    <source>
        <strain evidence="2">cv. PFS-1207/04</strain>
    </source>
</reference>